<dbReference type="AlphaFoldDB" id="W4QZD7"/>
<comment type="caution">
    <text evidence="1">The sequence shown here is derived from an EMBL/GenBank/DDBJ whole genome shotgun (WGS) entry which is preliminary data.</text>
</comment>
<reference evidence="1 2" key="1">
    <citation type="journal article" date="2014" name="Genome Announc.">
        <title>Draft Genome Sequences of Three Alkaliphilic Bacillus Strains, Bacillus wakoensis JCM 9140T, Bacillus akibai JCM 9157T, and Bacillus hemicellulosilyticus JCM 9152T.</title>
        <authorList>
            <person name="Yuki M."/>
            <person name="Oshima K."/>
            <person name="Suda W."/>
            <person name="Oshida Y."/>
            <person name="Kitamura K."/>
            <person name="Iida T."/>
            <person name="Hattori M."/>
            <person name="Ohkuma M."/>
        </authorList>
    </citation>
    <scope>NUCLEOTIDE SEQUENCE [LARGE SCALE GENOMIC DNA]</scope>
    <source>
        <strain evidence="1 2">JCM 9157</strain>
    </source>
</reference>
<dbReference type="EMBL" id="BAUV01000040">
    <property type="protein sequence ID" value="GAE36679.1"/>
    <property type="molecule type" value="Genomic_DNA"/>
</dbReference>
<evidence type="ECO:0000313" key="1">
    <source>
        <dbReference type="EMBL" id="GAE36679.1"/>
    </source>
</evidence>
<proteinExistence type="predicted"/>
<name>W4QZD7_HALA3</name>
<gene>
    <name evidence="1" type="ORF">JCM9157_3889</name>
</gene>
<dbReference type="Proteomes" id="UP000018896">
    <property type="component" value="Unassembled WGS sequence"/>
</dbReference>
<sequence length="69" mass="7974">MPKKASAKKVFSLEEKRGRYRKKLEKALQSHPNLSLGEVMGKNGSTYSWLKQHVSEWLKNKDADLKKDT</sequence>
<keyword evidence="2" id="KW-1185">Reference proteome</keyword>
<evidence type="ECO:0000313" key="2">
    <source>
        <dbReference type="Proteomes" id="UP000018896"/>
    </source>
</evidence>
<accession>W4QZD7</accession>
<evidence type="ECO:0008006" key="3">
    <source>
        <dbReference type="Google" id="ProtNLM"/>
    </source>
</evidence>
<protein>
    <recommendedName>
        <fullName evidence="3">Transposase</fullName>
    </recommendedName>
</protein>
<organism evidence="1 2">
    <name type="scientific">Halalkalibacter akibai (strain ATCC 43226 / DSM 21942 / CIP 109018 / JCM 9157 / 1139)</name>
    <name type="common">Bacillus akibai</name>
    <dbReference type="NCBI Taxonomy" id="1236973"/>
    <lineage>
        <taxon>Bacteria</taxon>
        <taxon>Bacillati</taxon>
        <taxon>Bacillota</taxon>
        <taxon>Bacilli</taxon>
        <taxon>Bacillales</taxon>
        <taxon>Bacillaceae</taxon>
        <taxon>Halalkalibacter</taxon>
    </lineage>
</organism>